<keyword evidence="2" id="KW-1185">Reference proteome</keyword>
<sequence>MQSRRFLECIDDNFLTEAIKKLRRRGALLDLILANKEELARVVKAGDSLGCSHHEIVEFRILQGGSREFFEKKKLKSKMKLLGVSPSPKSSAVSLDLLDLYIVNQISTKKDNAESVRKPVHIDMTGGIKIPVRRHKIELPMSPPRTQYTSNLDDIQKRPDYMNSASKNPVTMTSKEPESSERINEPFFGVVKETAELIHIKDERDCSFLAVFEDESQPVDNSLSKKHFNLFVNQSSTANFFIDLDDRNQMTNGSFTYDMRKVHPAVSAQRHSVDRHLKGIFTAPEQVLLKSNNASSTSYKENREPHKSFLQDNHKKEYCFVPSENKEKLEKLEENEAFTYHHDQQINLKENVQNHSRKKSDNLYVKESAWRQDQLLEFEELATAQEKECKFGVSPNLHELEKDMESSLGSQSPSYSPRQTDSCLSSSPDMHEEGDTANKKEYLNEQSFQIDDANLTSDSASTAPPKASQTGTVPLHPSRSLTMEESNHLQQRDSISPATEEENKDHTAPPESSSLHQALKREQVTHSTRCDVWSQTESTVTEVRKVDVATQSDTMQMCSCGSSCPCARSTEGLPPLGIAGTAGGHKMPAHAVLQPAGTGSAAGIAAFPSEAEYLSLADSTPEGF</sequence>
<dbReference type="PANTHER" id="PTHR35158:SF1">
    <property type="entry name" value="CDNA SEQUENCE CN725425"/>
    <property type="match status" value="1"/>
</dbReference>
<gene>
    <name evidence="3" type="primary">REDIC1</name>
</gene>
<dbReference type="Pfam" id="PF15089">
    <property type="entry name" value="Redic1-like"/>
    <property type="match status" value="1"/>
</dbReference>
<proteinExistence type="predicted"/>
<reference evidence="2" key="1">
    <citation type="submission" date="2025-05" db="UniProtKB">
        <authorList>
            <consortium name="RefSeq"/>
        </authorList>
    </citation>
    <scope>NUCLEOTIDE SEQUENCE [LARGE SCALE GENOMIC DNA]</scope>
</reference>
<evidence type="ECO:0000313" key="2">
    <source>
        <dbReference type="Proteomes" id="UP001652627"/>
    </source>
</evidence>
<reference evidence="3" key="2">
    <citation type="submission" date="2025-08" db="UniProtKB">
        <authorList>
            <consortium name="RefSeq"/>
        </authorList>
    </citation>
    <scope>IDENTIFICATION</scope>
    <source>
        <tissue evidence="3">Blood</tissue>
    </source>
</reference>
<feature type="compositionally biased region" description="Polar residues" evidence="1">
    <location>
        <begin position="163"/>
        <end position="174"/>
    </location>
</feature>
<dbReference type="PANTHER" id="PTHR35158">
    <property type="entry name" value="CDNA SEQUENCE CN725425"/>
    <property type="match status" value="1"/>
</dbReference>
<dbReference type="InterPro" id="IPR027883">
    <property type="entry name" value="Redic1-like"/>
</dbReference>
<accession>A0ABM4ERQ3</accession>
<feature type="region of interest" description="Disordered" evidence="1">
    <location>
        <begin position="455"/>
        <end position="530"/>
    </location>
</feature>
<feature type="compositionally biased region" description="Polar residues" evidence="1">
    <location>
        <begin position="417"/>
        <end position="428"/>
    </location>
</feature>
<name>A0ABM4ERQ3_9AVES</name>
<feature type="compositionally biased region" description="Polar residues" evidence="1">
    <location>
        <begin position="455"/>
        <end position="472"/>
    </location>
</feature>
<organism evidence="2 3">
    <name type="scientific">Apteryx mantelli</name>
    <name type="common">North Island brown kiwi</name>
    <dbReference type="NCBI Taxonomy" id="2696672"/>
    <lineage>
        <taxon>Eukaryota</taxon>
        <taxon>Metazoa</taxon>
        <taxon>Chordata</taxon>
        <taxon>Craniata</taxon>
        <taxon>Vertebrata</taxon>
        <taxon>Euteleostomi</taxon>
        <taxon>Archelosauria</taxon>
        <taxon>Archosauria</taxon>
        <taxon>Dinosauria</taxon>
        <taxon>Saurischia</taxon>
        <taxon>Theropoda</taxon>
        <taxon>Coelurosauria</taxon>
        <taxon>Aves</taxon>
        <taxon>Palaeognathae</taxon>
        <taxon>Apterygiformes</taxon>
        <taxon>Apterygidae</taxon>
        <taxon>Apteryx</taxon>
    </lineage>
</organism>
<dbReference type="Proteomes" id="UP001652627">
    <property type="component" value="Chromosome 1"/>
</dbReference>
<evidence type="ECO:0000313" key="3">
    <source>
        <dbReference type="RefSeq" id="XP_067155376.1"/>
    </source>
</evidence>
<feature type="region of interest" description="Disordered" evidence="1">
    <location>
        <begin position="157"/>
        <end position="181"/>
    </location>
</feature>
<evidence type="ECO:0000256" key="1">
    <source>
        <dbReference type="SAM" id="MobiDB-lite"/>
    </source>
</evidence>
<feature type="compositionally biased region" description="Low complexity" evidence="1">
    <location>
        <begin position="406"/>
        <end position="416"/>
    </location>
</feature>
<feature type="region of interest" description="Disordered" evidence="1">
    <location>
        <begin position="402"/>
        <end position="435"/>
    </location>
</feature>
<dbReference type="GeneID" id="106487743"/>
<protein>
    <submittedName>
        <fullName evidence="3">Regulator of DNA class I crossover intermediates 1</fullName>
    </submittedName>
</protein>
<dbReference type="RefSeq" id="XP_067155376.1">
    <property type="nucleotide sequence ID" value="XM_067299275.1"/>
</dbReference>